<dbReference type="PANTHER" id="PTHR35910">
    <property type="entry name" value="2EXR DOMAIN-CONTAINING PROTEIN"/>
    <property type="match status" value="1"/>
</dbReference>
<dbReference type="InterPro" id="IPR045518">
    <property type="entry name" value="2EXR"/>
</dbReference>
<evidence type="ECO:0000259" key="2">
    <source>
        <dbReference type="Pfam" id="PF20150"/>
    </source>
</evidence>
<proteinExistence type="predicted"/>
<comment type="caution">
    <text evidence="3">The sequence shown here is derived from an EMBL/GenBank/DDBJ whole genome shotgun (WGS) entry which is preliminary data.</text>
</comment>
<dbReference type="OrthoDB" id="3448456at2759"/>
<protein>
    <recommendedName>
        <fullName evidence="2">2EXR domain-containing protein</fullName>
    </recommendedName>
</protein>
<sequence length="305" mass="34796">MESTQPTPSPEMREAGPALSKLSFSQLPFEIRMMIWKFAIPKPRVIRLDFKTSLDRPCRAFDMGPPFIPKLLHICHESREVACEVYRLGFGTSTSIYDKDWWNPSADMVYFAAWNPPAAWDLKVERETDTATRFETPYDMSLRNEPSRKMILRYLDVAAIQHLALSLSPSVYAAFDILDSQNWPAPQGASWGLKWLSHFTSLKSVSFLIDHFPTWYRPGEILLYEPLEESLFEDYGPNQIMAGLEQRIRDFSAEFAPDWEVPDVELLVMGHRKRRDPGPFCLTIGPPESDDPPGGVPGALPIRSS</sequence>
<evidence type="ECO:0000313" key="3">
    <source>
        <dbReference type="EMBL" id="KAF4638069.1"/>
    </source>
</evidence>
<dbReference type="PANTHER" id="PTHR35910:SF6">
    <property type="entry name" value="2EXR DOMAIN-CONTAINING PROTEIN"/>
    <property type="match status" value="1"/>
</dbReference>
<accession>A0A8H4WBK7</accession>
<dbReference type="Pfam" id="PF20150">
    <property type="entry name" value="2EXR"/>
    <property type="match status" value="1"/>
</dbReference>
<feature type="region of interest" description="Disordered" evidence="1">
    <location>
        <begin position="283"/>
        <end position="305"/>
    </location>
</feature>
<reference evidence="3 4" key="1">
    <citation type="submission" date="2020-03" db="EMBL/GenBank/DDBJ databases">
        <title>Draft Genome Sequence of Cudoniella acicularis.</title>
        <authorList>
            <person name="Buettner E."/>
            <person name="Kellner H."/>
        </authorList>
    </citation>
    <scope>NUCLEOTIDE SEQUENCE [LARGE SCALE GENOMIC DNA]</scope>
    <source>
        <strain evidence="3 4">DSM 108380</strain>
    </source>
</reference>
<name>A0A8H4WBK7_9HELO</name>
<dbReference type="EMBL" id="JAAMPI010000001">
    <property type="protein sequence ID" value="KAF4638069.1"/>
    <property type="molecule type" value="Genomic_DNA"/>
</dbReference>
<evidence type="ECO:0000256" key="1">
    <source>
        <dbReference type="SAM" id="MobiDB-lite"/>
    </source>
</evidence>
<gene>
    <name evidence="3" type="ORF">G7Y89_g31</name>
</gene>
<evidence type="ECO:0000313" key="4">
    <source>
        <dbReference type="Proteomes" id="UP000566819"/>
    </source>
</evidence>
<feature type="domain" description="2EXR" evidence="2">
    <location>
        <begin position="24"/>
        <end position="109"/>
    </location>
</feature>
<organism evidence="3 4">
    <name type="scientific">Cudoniella acicularis</name>
    <dbReference type="NCBI Taxonomy" id="354080"/>
    <lineage>
        <taxon>Eukaryota</taxon>
        <taxon>Fungi</taxon>
        <taxon>Dikarya</taxon>
        <taxon>Ascomycota</taxon>
        <taxon>Pezizomycotina</taxon>
        <taxon>Leotiomycetes</taxon>
        <taxon>Helotiales</taxon>
        <taxon>Tricladiaceae</taxon>
        <taxon>Cudoniella</taxon>
    </lineage>
</organism>
<dbReference type="Proteomes" id="UP000566819">
    <property type="component" value="Unassembled WGS sequence"/>
</dbReference>
<dbReference type="AlphaFoldDB" id="A0A8H4WBK7"/>
<keyword evidence="4" id="KW-1185">Reference proteome</keyword>